<dbReference type="AlphaFoldDB" id="A0A7N0VKK1"/>
<dbReference type="Proteomes" id="UP000594263">
    <property type="component" value="Unplaced"/>
</dbReference>
<evidence type="ECO:0000313" key="2">
    <source>
        <dbReference type="EnsemblPlants" id="Kaladp1239s0003.1.v1.1.CDS.1"/>
    </source>
</evidence>
<evidence type="ECO:0000256" key="1">
    <source>
        <dbReference type="SAM" id="MobiDB-lite"/>
    </source>
</evidence>
<accession>A0A7N0VKK1</accession>
<proteinExistence type="predicted"/>
<sequence>MMTAQKKFELGDDGDEAAEAQDMDAPTRLLPARNRNFSLDFHLGLLPGFQPEVNLVNA</sequence>
<dbReference type="EnsemblPlants" id="Kaladp1239s0003.1.v1.1">
    <property type="protein sequence ID" value="Kaladp1239s0003.1.v1.1.CDS.1"/>
    <property type="gene ID" value="Kaladp1239s0003.v1.1"/>
</dbReference>
<evidence type="ECO:0000313" key="3">
    <source>
        <dbReference type="Proteomes" id="UP000594263"/>
    </source>
</evidence>
<feature type="compositionally biased region" description="Basic and acidic residues" evidence="1">
    <location>
        <begin position="1"/>
        <end position="10"/>
    </location>
</feature>
<dbReference type="Gramene" id="Kaladp1239s0003.1.v1.1">
    <property type="protein sequence ID" value="Kaladp1239s0003.1.v1.1.CDS.1"/>
    <property type="gene ID" value="Kaladp1239s0003.v1.1"/>
</dbReference>
<organism evidence="2 3">
    <name type="scientific">Kalanchoe fedtschenkoi</name>
    <name type="common">Lavender scallops</name>
    <name type="synonym">South American air plant</name>
    <dbReference type="NCBI Taxonomy" id="63787"/>
    <lineage>
        <taxon>Eukaryota</taxon>
        <taxon>Viridiplantae</taxon>
        <taxon>Streptophyta</taxon>
        <taxon>Embryophyta</taxon>
        <taxon>Tracheophyta</taxon>
        <taxon>Spermatophyta</taxon>
        <taxon>Magnoliopsida</taxon>
        <taxon>eudicotyledons</taxon>
        <taxon>Gunneridae</taxon>
        <taxon>Pentapetalae</taxon>
        <taxon>Saxifragales</taxon>
        <taxon>Crassulaceae</taxon>
        <taxon>Kalanchoe</taxon>
    </lineage>
</organism>
<protein>
    <submittedName>
        <fullName evidence="2">Uncharacterized protein</fullName>
    </submittedName>
</protein>
<feature type="region of interest" description="Disordered" evidence="1">
    <location>
        <begin position="1"/>
        <end position="26"/>
    </location>
</feature>
<keyword evidence="3" id="KW-1185">Reference proteome</keyword>
<reference evidence="2" key="1">
    <citation type="submission" date="2021-01" db="UniProtKB">
        <authorList>
            <consortium name="EnsemblPlants"/>
        </authorList>
    </citation>
    <scope>IDENTIFICATION</scope>
</reference>
<feature type="compositionally biased region" description="Acidic residues" evidence="1">
    <location>
        <begin position="11"/>
        <end position="22"/>
    </location>
</feature>
<name>A0A7N0VKK1_KALFE</name>